<dbReference type="InterPro" id="IPR004839">
    <property type="entry name" value="Aminotransferase_I/II_large"/>
</dbReference>
<dbReference type="Proteomes" id="UP000014500">
    <property type="component" value="Unassembled WGS sequence"/>
</dbReference>
<name>T1JF39_STRMM</name>
<dbReference type="Gene3D" id="3.40.640.10">
    <property type="entry name" value="Type I PLP-dependent aspartate aminotransferase-like (Major domain)"/>
    <property type="match status" value="1"/>
</dbReference>
<accession>T1JF39</accession>
<protein>
    <recommendedName>
        <fullName evidence="8">alanine transaminase</fullName>
        <ecNumber evidence="8">2.6.1.2</ecNumber>
    </recommendedName>
</protein>
<proteinExistence type="inferred from homology"/>
<evidence type="ECO:0000256" key="1">
    <source>
        <dbReference type="ARBA" id="ARBA00001933"/>
    </source>
</evidence>
<keyword evidence="3" id="KW-0032">Aminotransferase</keyword>
<dbReference type="InterPro" id="IPR015422">
    <property type="entry name" value="PyrdxlP-dep_Trfase_small"/>
</dbReference>
<evidence type="ECO:0000259" key="10">
    <source>
        <dbReference type="Pfam" id="PF00155"/>
    </source>
</evidence>
<dbReference type="InterPro" id="IPR015421">
    <property type="entry name" value="PyrdxlP-dep_Trfase_major"/>
</dbReference>
<evidence type="ECO:0000256" key="5">
    <source>
        <dbReference type="ARBA" id="ARBA00022898"/>
    </source>
</evidence>
<dbReference type="FunFam" id="1.10.287.1970:FF:000001">
    <property type="entry name" value="Alanine aminotransferase 2"/>
    <property type="match status" value="1"/>
</dbReference>
<evidence type="ECO:0000256" key="3">
    <source>
        <dbReference type="ARBA" id="ARBA00022576"/>
    </source>
</evidence>
<evidence type="ECO:0000256" key="8">
    <source>
        <dbReference type="ARBA" id="ARBA00026106"/>
    </source>
</evidence>
<dbReference type="InterPro" id="IPR015424">
    <property type="entry name" value="PyrdxlP-dep_Trfase"/>
</dbReference>
<keyword evidence="4" id="KW-0808">Transferase</keyword>
<dbReference type="InterPro" id="IPR045088">
    <property type="entry name" value="ALAT1/2-like"/>
</dbReference>
<comment type="cofactor">
    <cofactor evidence="1">
        <name>pyridoxal 5'-phosphate</name>
        <dbReference type="ChEBI" id="CHEBI:597326"/>
    </cofactor>
</comment>
<evidence type="ECO:0000313" key="11">
    <source>
        <dbReference type="EnsemblMetazoa" id="SMAR012444-PA"/>
    </source>
</evidence>
<comment type="similarity">
    <text evidence="7">Belongs to the class-I pyridoxal-phosphate-dependent aminotransferase family. Alanine aminotransferase subfamily.</text>
</comment>
<dbReference type="PANTHER" id="PTHR11751:SF29">
    <property type="entry name" value="ALANINE TRANSAMINASE"/>
    <property type="match status" value="1"/>
</dbReference>
<dbReference type="STRING" id="126957.T1JF39"/>
<dbReference type="Gene3D" id="1.10.287.1970">
    <property type="match status" value="1"/>
</dbReference>
<evidence type="ECO:0000256" key="6">
    <source>
        <dbReference type="ARBA" id="ARBA00025708"/>
    </source>
</evidence>
<evidence type="ECO:0000256" key="4">
    <source>
        <dbReference type="ARBA" id="ARBA00022679"/>
    </source>
</evidence>
<dbReference type="PANTHER" id="PTHR11751">
    <property type="entry name" value="ALANINE AMINOTRANSFERASE"/>
    <property type="match status" value="1"/>
</dbReference>
<evidence type="ECO:0000256" key="7">
    <source>
        <dbReference type="ARBA" id="ARBA00025785"/>
    </source>
</evidence>
<dbReference type="FunFam" id="3.90.1150.10:FF:000010">
    <property type="entry name" value="Alanine aminotransferase 2"/>
    <property type="match status" value="1"/>
</dbReference>
<dbReference type="Gene3D" id="3.90.1150.10">
    <property type="entry name" value="Aspartate Aminotransferase, domain 1"/>
    <property type="match status" value="1"/>
</dbReference>
<sequence length="518" mass="58373">MSRLQLSYGFSRRVFGAGDEVRQLAVFHYRYLHRSCVAMAAEQKMITLENMNPNIKTMEYAVRGPIVTRASEIEKELEQGKTKPFKEVIKANIGDCHAMGQPPISFLRQVVAMCAYPQLLEDNKFDETAKVRARRVLDSCRGHSVGSYSDSPGIEIIRKDVAAYIQRRDGHPANYLDIMLCAGASEGIRNSMKLFNYRENKVPGVMIPIPQYPLYTATLAEYNMNPIKYYLDEDNNWALNVSELKRSIDEARPSCDPRIIVVINPGNPTGQVLTRQNIEEVIKFAFSERLVIFADEVYQDNVYADGSQFFSFRKVLMDLGEPYSKMELGSFMSTSKGYMGECGLRGGYAEWINLDPDVRAMLNKSISAKLCPTVLGQAATECVVNPPQPGEPSYDKFKKEKDSVLTSLKERAKMVADTFNKTEGMKCNIVQGAMYAFPQITIPEKAIAKAKSMNVAPDMFWAKQLLDTTGICVVPGSGFGQRPGTYHFRTTILPQTDKLRLMANRLAEFHSDFLKEYK</sequence>
<comment type="subunit">
    <text evidence="2">Homodimer.</text>
</comment>
<dbReference type="CDD" id="cd00609">
    <property type="entry name" value="AAT_like"/>
    <property type="match status" value="1"/>
</dbReference>
<evidence type="ECO:0000256" key="2">
    <source>
        <dbReference type="ARBA" id="ARBA00011738"/>
    </source>
</evidence>
<organism evidence="11 12">
    <name type="scientific">Strigamia maritima</name>
    <name type="common">European centipede</name>
    <name type="synonym">Geophilus maritimus</name>
    <dbReference type="NCBI Taxonomy" id="126957"/>
    <lineage>
        <taxon>Eukaryota</taxon>
        <taxon>Metazoa</taxon>
        <taxon>Ecdysozoa</taxon>
        <taxon>Arthropoda</taxon>
        <taxon>Myriapoda</taxon>
        <taxon>Chilopoda</taxon>
        <taxon>Pleurostigmophora</taxon>
        <taxon>Geophilomorpha</taxon>
        <taxon>Linotaeniidae</taxon>
        <taxon>Strigamia</taxon>
    </lineage>
</organism>
<keyword evidence="5" id="KW-0663">Pyridoxal phosphate</keyword>
<dbReference type="EnsemblMetazoa" id="SMAR012444-RA">
    <property type="protein sequence ID" value="SMAR012444-PA"/>
    <property type="gene ID" value="SMAR012444"/>
</dbReference>
<dbReference type="SUPFAM" id="SSF53383">
    <property type="entry name" value="PLP-dependent transferases"/>
    <property type="match status" value="1"/>
</dbReference>
<reference evidence="11" key="2">
    <citation type="submission" date="2015-02" db="UniProtKB">
        <authorList>
            <consortium name="EnsemblMetazoa"/>
        </authorList>
    </citation>
    <scope>IDENTIFICATION</scope>
</reference>
<dbReference type="eggNOG" id="KOG0258">
    <property type="taxonomic scope" value="Eukaryota"/>
</dbReference>
<dbReference type="Pfam" id="PF00155">
    <property type="entry name" value="Aminotran_1_2"/>
    <property type="match status" value="1"/>
</dbReference>
<comment type="catalytic activity">
    <reaction evidence="9">
        <text>L-alanine + 2-oxoglutarate = pyruvate + L-glutamate</text>
        <dbReference type="Rhea" id="RHEA:19453"/>
        <dbReference type="ChEBI" id="CHEBI:15361"/>
        <dbReference type="ChEBI" id="CHEBI:16810"/>
        <dbReference type="ChEBI" id="CHEBI:29985"/>
        <dbReference type="ChEBI" id="CHEBI:57972"/>
        <dbReference type="EC" id="2.6.1.2"/>
    </reaction>
</comment>
<dbReference type="OMA" id="FGFECPP"/>
<feature type="domain" description="Aminotransferase class I/classII large" evidence="10">
    <location>
        <begin position="135"/>
        <end position="497"/>
    </location>
</feature>
<evidence type="ECO:0000313" key="12">
    <source>
        <dbReference type="Proteomes" id="UP000014500"/>
    </source>
</evidence>
<dbReference type="FunFam" id="3.40.640.10:FF:000012">
    <property type="entry name" value="alanine aminotransferase 2"/>
    <property type="match status" value="1"/>
</dbReference>
<dbReference type="EC" id="2.6.1.2" evidence="8"/>
<dbReference type="GO" id="GO:0030170">
    <property type="term" value="F:pyridoxal phosphate binding"/>
    <property type="evidence" value="ECO:0007669"/>
    <property type="project" value="InterPro"/>
</dbReference>
<dbReference type="EMBL" id="JH432141">
    <property type="status" value="NOT_ANNOTATED_CDS"/>
    <property type="molecule type" value="Genomic_DNA"/>
</dbReference>
<comment type="pathway">
    <text evidence="6">Amino-acid degradation; L-alanine degradation via transaminase pathway; pyruvate from L-alanine: step 1/1.</text>
</comment>
<dbReference type="GO" id="GO:0004021">
    <property type="term" value="F:L-alanine:2-oxoglutarate aminotransferase activity"/>
    <property type="evidence" value="ECO:0007669"/>
    <property type="project" value="UniProtKB-EC"/>
</dbReference>
<dbReference type="HOGENOM" id="CLU_014254_3_1_1"/>
<reference evidence="12" key="1">
    <citation type="submission" date="2011-05" db="EMBL/GenBank/DDBJ databases">
        <authorList>
            <person name="Richards S.R."/>
            <person name="Qu J."/>
            <person name="Jiang H."/>
            <person name="Jhangiani S.N."/>
            <person name="Agravi P."/>
            <person name="Goodspeed R."/>
            <person name="Gross S."/>
            <person name="Mandapat C."/>
            <person name="Jackson L."/>
            <person name="Mathew T."/>
            <person name="Pu L."/>
            <person name="Thornton R."/>
            <person name="Saada N."/>
            <person name="Wilczek-Boney K.B."/>
            <person name="Lee S."/>
            <person name="Kovar C."/>
            <person name="Wu Y."/>
            <person name="Scherer S.E."/>
            <person name="Worley K.C."/>
            <person name="Muzny D.M."/>
            <person name="Gibbs R."/>
        </authorList>
    </citation>
    <scope>NUCLEOTIDE SEQUENCE</scope>
    <source>
        <strain evidence="12">Brora</strain>
    </source>
</reference>
<evidence type="ECO:0000256" key="9">
    <source>
        <dbReference type="ARBA" id="ARBA00047412"/>
    </source>
</evidence>
<dbReference type="AlphaFoldDB" id="T1JF39"/>
<keyword evidence="12" id="KW-1185">Reference proteome</keyword>
<dbReference type="GO" id="GO:0042853">
    <property type="term" value="P:L-alanine catabolic process"/>
    <property type="evidence" value="ECO:0007669"/>
    <property type="project" value="UniProtKB-UniPathway"/>
</dbReference>
<dbReference type="UniPathway" id="UPA00528">
    <property type="reaction ID" value="UER00586"/>
</dbReference>
<dbReference type="PhylomeDB" id="T1JF39"/>